<evidence type="ECO:0000313" key="3">
    <source>
        <dbReference type="Proteomes" id="UP001050691"/>
    </source>
</evidence>
<dbReference type="EMBL" id="BPWL01000006">
    <property type="protein sequence ID" value="GJJ11596.1"/>
    <property type="molecule type" value="Genomic_DNA"/>
</dbReference>
<organism evidence="2 3">
    <name type="scientific">Clathrus columnatus</name>
    <dbReference type="NCBI Taxonomy" id="1419009"/>
    <lineage>
        <taxon>Eukaryota</taxon>
        <taxon>Fungi</taxon>
        <taxon>Dikarya</taxon>
        <taxon>Basidiomycota</taxon>
        <taxon>Agaricomycotina</taxon>
        <taxon>Agaricomycetes</taxon>
        <taxon>Phallomycetidae</taxon>
        <taxon>Phallales</taxon>
        <taxon>Clathraceae</taxon>
        <taxon>Clathrus</taxon>
    </lineage>
</organism>
<sequence length="331" mass="38573">MFNLGNTRGKRQKCFRILIIGRANAGKTTLLKHISNADSSEALVYNKVRRRLSINPTKVRGIHDIDQSFYFPSNPRFIFHDSPGFETGDETQLKRAQEFIYSRSKEWQIEEQLHAIWFCLLTNASRPLLELETKFFNEERPGNVPVIAIFTKFDDLITQFYDPELGLQENRQVAEQILETSITEIFERGFRDFQYNFVEIMGWFPHTPIFSHLKIKLKREHLNWSGIWKLTEKTFRENLFPGNSENLDMIGAVALCAENSFWHCALGVPFIQALQQSIEKYKISDSRRTIEAAIQEMGFSQSFSDENKQKEIIELVCNNRLPRPPGMDIEP</sequence>
<dbReference type="GO" id="GO:0005525">
    <property type="term" value="F:GTP binding"/>
    <property type="evidence" value="ECO:0007669"/>
    <property type="project" value="InterPro"/>
</dbReference>
<accession>A0AAV5AAD8</accession>
<dbReference type="Proteomes" id="UP001050691">
    <property type="component" value="Unassembled WGS sequence"/>
</dbReference>
<dbReference type="InterPro" id="IPR006073">
    <property type="entry name" value="GTP-bd"/>
</dbReference>
<dbReference type="Pfam" id="PF01926">
    <property type="entry name" value="MMR_HSR1"/>
    <property type="match status" value="1"/>
</dbReference>
<evidence type="ECO:0000259" key="1">
    <source>
        <dbReference type="Pfam" id="PF01926"/>
    </source>
</evidence>
<name>A0AAV5AAD8_9AGAM</name>
<protein>
    <recommendedName>
        <fullName evidence="1">G domain-containing protein</fullName>
    </recommendedName>
</protein>
<dbReference type="AlphaFoldDB" id="A0AAV5AAD8"/>
<evidence type="ECO:0000313" key="2">
    <source>
        <dbReference type="EMBL" id="GJJ11596.1"/>
    </source>
</evidence>
<reference evidence="2" key="1">
    <citation type="submission" date="2021-10" db="EMBL/GenBank/DDBJ databases">
        <title>De novo Genome Assembly of Clathrus columnatus (Basidiomycota, Fungi) Using Illumina and Nanopore Sequence Data.</title>
        <authorList>
            <person name="Ogiso-Tanaka E."/>
            <person name="Itagaki H."/>
            <person name="Hosoya T."/>
            <person name="Hosaka K."/>
        </authorList>
    </citation>
    <scope>NUCLEOTIDE SEQUENCE</scope>
    <source>
        <strain evidence="2">MO-923</strain>
    </source>
</reference>
<dbReference type="SUPFAM" id="SSF52540">
    <property type="entry name" value="P-loop containing nucleoside triphosphate hydrolases"/>
    <property type="match status" value="1"/>
</dbReference>
<keyword evidence="3" id="KW-1185">Reference proteome</keyword>
<comment type="caution">
    <text evidence="2">The sequence shown here is derived from an EMBL/GenBank/DDBJ whole genome shotgun (WGS) entry which is preliminary data.</text>
</comment>
<gene>
    <name evidence="2" type="ORF">Clacol_005831</name>
</gene>
<proteinExistence type="predicted"/>
<dbReference type="InterPro" id="IPR027417">
    <property type="entry name" value="P-loop_NTPase"/>
</dbReference>
<feature type="domain" description="G" evidence="1">
    <location>
        <begin position="16"/>
        <end position="120"/>
    </location>
</feature>
<dbReference type="Gene3D" id="3.40.50.300">
    <property type="entry name" value="P-loop containing nucleotide triphosphate hydrolases"/>
    <property type="match status" value="1"/>
</dbReference>